<dbReference type="Proteomes" id="UP000829685">
    <property type="component" value="Unassembled WGS sequence"/>
</dbReference>
<name>A0A9P9WLV4_9PEZI</name>
<feature type="region of interest" description="Disordered" evidence="1">
    <location>
        <begin position="398"/>
        <end position="514"/>
    </location>
</feature>
<protein>
    <submittedName>
        <fullName evidence="2">Uncharacterized protein</fullName>
    </submittedName>
</protein>
<sequence length="635" mass="71200">MGYDRRNRFGVCDPEIWNLIRRALTQQKRLSSIVSPGKKVGSTRKKRPPSIPSRTSSQRRTLDHFAKELEKYAKVTGAAGKLPIFTPTESDEQYSLQTVRPLLPFQDEFEIAGLAVTSEQQRQMSPVGIDGRLAPRKLSLQHHCGQAPHQRDLDGQYDEPKVNTDSSSGSVVVFTPPGESPITWAKPLPVPPKGSGVQVRRKLPWLRRGKPAEVKVIQPRQRVGTMIEVSRGEWKLADDRKESTTQPDFRARRPRLQKGGWLHPEKDVPPVPPDKPRPTFIQPHVAEYVKNLPPEPARRARMNKRDAPRFRHRRDLAQGDLPQLTPTKEKKDSPRRGHGHHPPEQHSRGCPIGWIEQAHDATVNCREKSPSPPPNVSSLAPELPYTWKLAVSDTSSLEQALHAASQRMDKLDSQEVGASKFGPDKSRNQQLPTSFGDRKAGHQHHPLLSTEACQKRPDFQPPLMPLEPNLTTGKVKTSTQDCRHEERRQAPSPQKENAAGNGRKLPQPKHQLPPEPAEPVIRAAKVMPPEALQKTLSDLDVFFDSDDASVNDRDVLKGLQVAVRAAADDLYDALIRNRTGLRIRRFLADLKSIDTFDAELAVNQPARQRRAEKRKLARVNARRSAAQSGEGRPAT</sequence>
<dbReference type="EMBL" id="JAFIMR010000014">
    <property type="protein sequence ID" value="KAI1870212.1"/>
    <property type="molecule type" value="Genomic_DNA"/>
</dbReference>
<feature type="region of interest" description="Disordered" evidence="1">
    <location>
        <begin position="30"/>
        <end position="59"/>
    </location>
</feature>
<accession>A0A9P9WLV4</accession>
<evidence type="ECO:0000256" key="1">
    <source>
        <dbReference type="SAM" id="MobiDB-lite"/>
    </source>
</evidence>
<dbReference type="OrthoDB" id="273010at2759"/>
<feature type="compositionally biased region" description="Polar residues" evidence="1">
    <location>
        <begin position="469"/>
        <end position="480"/>
    </location>
</feature>
<feature type="region of interest" description="Disordered" evidence="1">
    <location>
        <begin position="141"/>
        <end position="169"/>
    </location>
</feature>
<keyword evidence="3" id="KW-1185">Reference proteome</keyword>
<evidence type="ECO:0000313" key="2">
    <source>
        <dbReference type="EMBL" id="KAI1870212.1"/>
    </source>
</evidence>
<feature type="compositionally biased region" description="Basic and acidic residues" evidence="1">
    <location>
        <begin position="149"/>
        <end position="162"/>
    </location>
</feature>
<feature type="compositionally biased region" description="Basic and acidic residues" evidence="1">
    <location>
        <begin position="327"/>
        <end position="347"/>
    </location>
</feature>
<reference evidence="2" key="1">
    <citation type="submission" date="2021-03" db="EMBL/GenBank/DDBJ databases">
        <title>Revisited historic fungal species revealed as producer of novel bioactive compounds through whole genome sequencing and comparative genomics.</title>
        <authorList>
            <person name="Vignolle G.A."/>
            <person name="Hochenegger N."/>
            <person name="Mach R.L."/>
            <person name="Mach-Aigner A.R."/>
            <person name="Javad Rahimi M."/>
            <person name="Salim K.A."/>
            <person name="Chan C.M."/>
            <person name="Lim L.B.L."/>
            <person name="Cai F."/>
            <person name="Druzhinina I.S."/>
            <person name="U'Ren J.M."/>
            <person name="Derntl C."/>
        </authorList>
    </citation>
    <scope>NUCLEOTIDE SEQUENCE</scope>
    <source>
        <strain evidence="2">TUCIM 5799</strain>
    </source>
</reference>
<feature type="region of interest" description="Disordered" evidence="1">
    <location>
        <begin position="238"/>
        <end position="355"/>
    </location>
</feature>
<organism evidence="2 3">
    <name type="scientific">Neoarthrinium moseri</name>
    <dbReference type="NCBI Taxonomy" id="1658444"/>
    <lineage>
        <taxon>Eukaryota</taxon>
        <taxon>Fungi</taxon>
        <taxon>Dikarya</taxon>
        <taxon>Ascomycota</taxon>
        <taxon>Pezizomycotina</taxon>
        <taxon>Sordariomycetes</taxon>
        <taxon>Xylariomycetidae</taxon>
        <taxon>Amphisphaeriales</taxon>
        <taxon>Apiosporaceae</taxon>
        <taxon>Neoarthrinium</taxon>
    </lineage>
</organism>
<feature type="compositionally biased region" description="Basic residues" evidence="1">
    <location>
        <begin position="607"/>
        <end position="621"/>
    </location>
</feature>
<dbReference type="AlphaFoldDB" id="A0A9P9WLV4"/>
<proteinExistence type="predicted"/>
<feature type="region of interest" description="Disordered" evidence="1">
    <location>
        <begin position="605"/>
        <end position="635"/>
    </location>
</feature>
<evidence type="ECO:0000313" key="3">
    <source>
        <dbReference type="Proteomes" id="UP000829685"/>
    </source>
</evidence>
<gene>
    <name evidence="2" type="ORF">JX265_006382</name>
</gene>
<comment type="caution">
    <text evidence="2">The sequence shown here is derived from an EMBL/GenBank/DDBJ whole genome shotgun (WGS) entry which is preliminary data.</text>
</comment>